<name>A0A834LZA8_RHYFE</name>
<dbReference type="EMBL" id="JAACXV010014576">
    <property type="protein sequence ID" value="KAF7266021.1"/>
    <property type="molecule type" value="Genomic_DNA"/>
</dbReference>
<dbReference type="Proteomes" id="UP000625711">
    <property type="component" value="Unassembled WGS sequence"/>
</dbReference>
<comment type="caution">
    <text evidence="2">The sequence shown here is derived from an EMBL/GenBank/DDBJ whole genome shotgun (WGS) entry which is preliminary data.</text>
</comment>
<organism evidence="2 3">
    <name type="scientific">Rhynchophorus ferrugineus</name>
    <name type="common">Red palm weevil</name>
    <name type="synonym">Curculio ferrugineus</name>
    <dbReference type="NCBI Taxonomy" id="354439"/>
    <lineage>
        <taxon>Eukaryota</taxon>
        <taxon>Metazoa</taxon>
        <taxon>Ecdysozoa</taxon>
        <taxon>Arthropoda</taxon>
        <taxon>Hexapoda</taxon>
        <taxon>Insecta</taxon>
        <taxon>Pterygota</taxon>
        <taxon>Neoptera</taxon>
        <taxon>Endopterygota</taxon>
        <taxon>Coleoptera</taxon>
        <taxon>Polyphaga</taxon>
        <taxon>Cucujiformia</taxon>
        <taxon>Curculionidae</taxon>
        <taxon>Dryophthorinae</taxon>
        <taxon>Rhynchophorus</taxon>
    </lineage>
</organism>
<evidence type="ECO:0000313" key="3">
    <source>
        <dbReference type="Proteomes" id="UP000625711"/>
    </source>
</evidence>
<reference evidence="2" key="1">
    <citation type="submission" date="2020-08" db="EMBL/GenBank/DDBJ databases">
        <title>Genome sequencing and assembly of the red palm weevil Rhynchophorus ferrugineus.</title>
        <authorList>
            <person name="Dias G.B."/>
            <person name="Bergman C.M."/>
            <person name="Manee M."/>
        </authorList>
    </citation>
    <scope>NUCLEOTIDE SEQUENCE</scope>
    <source>
        <strain evidence="2">AA-2017</strain>
        <tissue evidence="2">Whole larva</tissue>
    </source>
</reference>
<sequence length="270" mass="30021">MDDNKRPPDQIPPPSAPPRHGKARKVTENGHVSTPAVAITELSTIAIRNEKYAGGRKRIRPASVIETGPVCADIDFLVIYIRTVGEGFRNNVASGLLLAPQSVATLQLTNEDAAGSRHVILIGPLETCQKGVFGDIVVSCVNSEVAPDVRQSISHQLDFSIRMYEQNNRKPIKPRRTQSFDLAIEKQSPELLKRRTSDLLDELLVQIYNSTNNTTDYYSTSGKSQRSAPIDVINLHERGYYRDEMRMSLSMRLVMCTIDVKTVMTDAQAI</sequence>
<dbReference type="AlphaFoldDB" id="A0A834LZA8"/>
<gene>
    <name evidence="2" type="ORF">GWI33_020612</name>
</gene>
<evidence type="ECO:0000256" key="1">
    <source>
        <dbReference type="SAM" id="MobiDB-lite"/>
    </source>
</evidence>
<protein>
    <submittedName>
        <fullName evidence="2">Uncharacterized protein</fullName>
    </submittedName>
</protein>
<proteinExistence type="predicted"/>
<evidence type="ECO:0000313" key="2">
    <source>
        <dbReference type="EMBL" id="KAF7266021.1"/>
    </source>
</evidence>
<feature type="region of interest" description="Disordered" evidence="1">
    <location>
        <begin position="1"/>
        <end position="30"/>
    </location>
</feature>
<accession>A0A834LZA8</accession>
<keyword evidence="3" id="KW-1185">Reference proteome</keyword>